<keyword evidence="1 4" id="KW-0489">Methyltransferase</keyword>
<evidence type="ECO:0000313" key="5">
    <source>
        <dbReference type="Proteomes" id="UP000195880"/>
    </source>
</evidence>
<proteinExistence type="predicted"/>
<dbReference type="PANTHER" id="PTHR44942:SF4">
    <property type="entry name" value="METHYLTRANSFERASE TYPE 11 DOMAIN-CONTAINING PROTEIN"/>
    <property type="match status" value="1"/>
</dbReference>
<feature type="domain" description="Methyltransferase" evidence="3">
    <location>
        <begin position="36"/>
        <end position="121"/>
    </location>
</feature>
<reference evidence="4 5" key="1">
    <citation type="submission" date="2017-05" db="EMBL/GenBank/DDBJ databases">
        <title>Streptomyces alboflavus Genome sequencing and assembly.</title>
        <authorList>
            <person name="Wang Y."/>
            <person name="Du B."/>
            <person name="Ding Y."/>
            <person name="Liu H."/>
            <person name="Hou Q."/>
            <person name="Liu K."/>
            <person name="Wang C."/>
            <person name="Yao L."/>
        </authorList>
    </citation>
    <scope>NUCLEOTIDE SEQUENCE [LARGE SCALE GENOMIC DNA]</scope>
    <source>
        <strain evidence="4 5">MDJK44</strain>
    </source>
</reference>
<protein>
    <submittedName>
        <fullName evidence="4">Putative Demethylmenaquinone methyltransferase</fullName>
    </submittedName>
</protein>
<dbReference type="InterPro" id="IPR041698">
    <property type="entry name" value="Methyltransf_25"/>
</dbReference>
<dbReference type="OrthoDB" id="9797252at2"/>
<dbReference type="GO" id="GO:0008168">
    <property type="term" value="F:methyltransferase activity"/>
    <property type="evidence" value="ECO:0007669"/>
    <property type="project" value="UniProtKB-KW"/>
</dbReference>
<dbReference type="InterPro" id="IPR029063">
    <property type="entry name" value="SAM-dependent_MTases_sf"/>
</dbReference>
<organism evidence="4 5">
    <name type="scientific">Streptomyces alboflavus</name>
    <dbReference type="NCBI Taxonomy" id="67267"/>
    <lineage>
        <taxon>Bacteria</taxon>
        <taxon>Bacillati</taxon>
        <taxon>Actinomycetota</taxon>
        <taxon>Actinomycetes</taxon>
        <taxon>Kitasatosporales</taxon>
        <taxon>Streptomycetaceae</taxon>
        <taxon>Streptomyces</taxon>
    </lineage>
</organism>
<evidence type="ECO:0000259" key="3">
    <source>
        <dbReference type="Pfam" id="PF13649"/>
    </source>
</evidence>
<dbReference type="Gene3D" id="3.40.50.150">
    <property type="entry name" value="Vaccinia Virus protein VP39"/>
    <property type="match status" value="1"/>
</dbReference>
<dbReference type="KEGG" id="salf:SMD44_07894"/>
<dbReference type="Pfam" id="PF13649">
    <property type="entry name" value="Methyltransf_25"/>
    <property type="match status" value="1"/>
</dbReference>
<dbReference type="Proteomes" id="UP000195880">
    <property type="component" value="Chromosome"/>
</dbReference>
<dbReference type="GO" id="GO:0032259">
    <property type="term" value="P:methylation"/>
    <property type="evidence" value="ECO:0007669"/>
    <property type="project" value="UniProtKB-KW"/>
</dbReference>
<keyword evidence="2 4" id="KW-0808">Transferase</keyword>
<dbReference type="PANTHER" id="PTHR44942">
    <property type="entry name" value="METHYLTRANSF_11 DOMAIN-CONTAINING PROTEIN"/>
    <property type="match status" value="1"/>
</dbReference>
<evidence type="ECO:0000313" key="4">
    <source>
        <dbReference type="EMBL" id="ARX88407.1"/>
    </source>
</evidence>
<name>A0A1Z1WPP8_9ACTN</name>
<evidence type="ECO:0000256" key="1">
    <source>
        <dbReference type="ARBA" id="ARBA00022603"/>
    </source>
</evidence>
<dbReference type="CDD" id="cd02440">
    <property type="entry name" value="AdoMet_MTases"/>
    <property type="match status" value="1"/>
</dbReference>
<evidence type="ECO:0000256" key="2">
    <source>
        <dbReference type="ARBA" id="ARBA00022679"/>
    </source>
</evidence>
<accession>A0A1Z1WPP8</accession>
<gene>
    <name evidence="4" type="ORF">SMD44_07894</name>
</gene>
<dbReference type="EMBL" id="CP021748">
    <property type="protein sequence ID" value="ARX88407.1"/>
    <property type="molecule type" value="Genomic_DNA"/>
</dbReference>
<dbReference type="AlphaFoldDB" id="A0A1Z1WPP8"/>
<dbReference type="SUPFAM" id="SSF53335">
    <property type="entry name" value="S-adenosyl-L-methionine-dependent methyltransferases"/>
    <property type="match status" value="1"/>
</dbReference>
<sequence length="253" mass="26835">MAESFGAEAGRYDRARPDYPQALVDRVVAAIPGTDVLDVGVGTGIAARQFLAAGCRVLGVDVDARMADVARASGVETEVAAFETWDPAGRTFDAVVSAQAWHWMDAVAGAACAARALRPGGRLAVFWNVFVLAPDVREAFADVHRRVLPDAPLNPWAAAPLDAYGPLSAKAVDGMRRAAAFDAPQEWRFDWEREYTREQWLDQLPTHGGTGGLPPAALTELLRGIGGVIDELGGGFTMGYATVAVTARRTGSA</sequence>
<dbReference type="InterPro" id="IPR051052">
    <property type="entry name" value="Diverse_substrate_MTase"/>
</dbReference>
<keyword evidence="5" id="KW-1185">Reference proteome</keyword>